<dbReference type="Pfam" id="PF08241">
    <property type="entry name" value="Methyltransf_11"/>
    <property type="match status" value="1"/>
</dbReference>
<accession>A0ABN4CIH7</accession>
<dbReference type="InterPro" id="IPR013216">
    <property type="entry name" value="Methyltransf_11"/>
</dbReference>
<gene>
    <name evidence="3" type="ORF">BF17_04715</name>
</gene>
<dbReference type="Gene3D" id="3.40.50.150">
    <property type="entry name" value="Vaccinia Virus protein VP39"/>
    <property type="match status" value="1"/>
</dbReference>
<organism evidence="3 4">
    <name type="scientific">Yersinia similis</name>
    <dbReference type="NCBI Taxonomy" id="367190"/>
    <lineage>
        <taxon>Bacteria</taxon>
        <taxon>Pseudomonadati</taxon>
        <taxon>Pseudomonadota</taxon>
        <taxon>Gammaproteobacteria</taxon>
        <taxon>Enterobacterales</taxon>
        <taxon>Yersiniaceae</taxon>
        <taxon>Yersinia</taxon>
    </lineage>
</organism>
<proteinExistence type="predicted"/>
<dbReference type="InterPro" id="IPR000594">
    <property type="entry name" value="ThiF_NAD_FAD-bd"/>
</dbReference>
<dbReference type="SUPFAM" id="SSF69572">
    <property type="entry name" value="Activating enzymes of the ubiquitin-like proteins"/>
    <property type="match status" value="1"/>
</dbReference>
<dbReference type="RefSeq" id="WP_025381523.1">
    <property type="nucleotide sequence ID" value="NZ_CGBP01000056.1"/>
</dbReference>
<protein>
    <submittedName>
        <fullName evidence="3">SAM-dependent methlyltransferase</fullName>
    </submittedName>
</protein>
<dbReference type="InterPro" id="IPR029063">
    <property type="entry name" value="SAM-dependent_MTases_sf"/>
</dbReference>
<dbReference type="PANTHER" id="PTHR43267">
    <property type="entry name" value="TRNA THREONYLCARBAMOYLADENOSINE DEHYDRATASE"/>
    <property type="match status" value="1"/>
</dbReference>
<evidence type="ECO:0000313" key="3">
    <source>
        <dbReference type="EMBL" id="AHK18715.1"/>
    </source>
</evidence>
<dbReference type="Pfam" id="PF00899">
    <property type="entry name" value="ThiF"/>
    <property type="match status" value="1"/>
</dbReference>
<sequence length="577" mass="65644">MRIQLNRALPLTYDKSNKKIVAGQTFHDLIEIDDSPDFLYELLTDLNVETELSIILNKYKIVAEESSYDINEIIENLLEEKIIIHVWQPDRYDRHRLFFELSKDNHETTMSALSLATVGIMGTGGIGSNVAILLAAAGVGKLKISDGDLIEESNLTRATIFKEDQIGSLKVASLKENISERNKICGVEVLPLLLNEENMDKFNAFFSECDIIVLSADPNNVFELISIFHDNNNIPIVNAGYLGRLGLIGPMMDATSNPGFKELFTRDCEENRTGKILINRRYQAPSYGPLNYMVSSICSHEVIRYLATRKSCVWQKRLLINPDTYETLFYDYKITEDNIEMKCDTLKPGDETVFNKIAGYYREHRDTSSTNKTVLDKSVARILIENKYNSVLDVGCGIGTYCRMLDGKSSYIVGLDINSSMLSTARELGGSIEYSNGEFMNYHDNHSFDLVIFSLVLDHVENFVDYILKAKSLLHKGGSIVCIIPNPVKDSCLSNEGKYMEVTNYFHEGVQRKNRYDVNDEILCEVLSFKRTLPTYLNAFLTSGFTLHSIEEPRHPDSNHRAHHIPYFTILEFRYEH</sequence>
<evidence type="ECO:0000313" key="4">
    <source>
        <dbReference type="Proteomes" id="UP000019439"/>
    </source>
</evidence>
<dbReference type="InterPro" id="IPR045886">
    <property type="entry name" value="ThiF/MoeB/HesA"/>
</dbReference>
<reference evidence="3 4" key="1">
    <citation type="journal article" date="2014" name="Genome Announc.">
        <title>Genome Sequence of Yersinia similis Y228T, a Member of the Yersinia pseudotuberculosis Complex.</title>
        <authorList>
            <person name="Sprague L.D."/>
            <person name="Neubauer H."/>
        </authorList>
    </citation>
    <scope>NUCLEOTIDE SEQUENCE [LARGE SCALE GENOMIC DNA]</scope>
    <source>
        <strain evidence="3 4">228</strain>
    </source>
</reference>
<keyword evidence="4" id="KW-1185">Reference proteome</keyword>
<feature type="domain" description="THIF-type NAD/FAD binding fold" evidence="1">
    <location>
        <begin position="107"/>
        <end position="312"/>
    </location>
</feature>
<dbReference type="Proteomes" id="UP000019439">
    <property type="component" value="Chromosome"/>
</dbReference>
<evidence type="ECO:0000259" key="2">
    <source>
        <dbReference type="Pfam" id="PF08241"/>
    </source>
</evidence>
<dbReference type="Gene3D" id="3.40.50.720">
    <property type="entry name" value="NAD(P)-binding Rossmann-like Domain"/>
    <property type="match status" value="1"/>
</dbReference>
<dbReference type="CDD" id="cd02440">
    <property type="entry name" value="AdoMet_MTases"/>
    <property type="match status" value="1"/>
</dbReference>
<dbReference type="GeneID" id="96662932"/>
<dbReference type="InterPro" id="IPR035985">
    <property type="entry name" value="Ubiquitin-activating_enz"/>
</dbReference>
<evidence type="ECO:0000259" key="1">
    <source>
        <dbReference type="Pfam" id="PF00899"/>
    </source>
</evidence>
<dbReference type="SUPFAM" id="SSF53335">
    <property type="entry name" value="S-adenosyl-L-methionine-dependent methyltransferases"/>
    <property type="match status" value="1"/>
</dbReference>
<dbReference type="EMBL" id="CP007230">
    <property type="protein sequence ID" value="AHK18715.1"/>
    <property type="molecule type" value="Genomic_DNA"/>
</dbReference>
<dbReference type="PANTHER" id="PTHR43267:SF3">
    <property type="entry name" value="THIF PROTEIN"/>
    <property type="match status" value="1"/>
</dbReference>
<feature type="domain" description="Methyltransferase type 11" evidence="2">
    <location>
        <begin position="392"/>
        <end position="482"/>
    </location>
</feature>
<name>A0ABN4CIH7_9GAMM</name>